<dbReference type="InterPro" id="IPR009343">
    <property type="entry name" value="DUF1002"/>
</dbReference>
<accession>A0A4J2GM31</accession>
<dbReference type="RefSeq" id="WP_001227744.1">
    <property type="nucleotide sequence ID" value="NZ_CHNS01000026.1"/>
</dbReference>
<sequence length="324" mass="35439">MRKKLFLTSAAILWAVTAMNSVYAATDVQKVIDETYVQPEYVLGSSLSEDQKNQTLKKLGYNASTDTKELKTMTPDVYSKIMNVANDSSLQLYSSAKIQKLGDKSPLEVKIETPENITKVTQDMYRNAAVTLGVEHAKITVAAPIPVTGESALAGIYYSLEANGAKVPQANKDLAQEELKTLSDINAENKDKSGYDANKLNVALADIKSGLAKAKESKGNLTEEDIRKIVEDTLKNYKLDQVITGNQINIIINFALNLSKSDILSNADFTKTLNDLKQSIVSQAGDSFKNINLNFDADKALEDGGNFLSSLWQALVNFFKSFGS</sequence>
<dbReference type="EMBL" id="CAATIR010000020">
    <property type="protein sequence ID" value="VNQ91322.1"/>
    <property type="molecule type" value="Genomic_DNA"/>
</dbReference>
<protein>
    <submittedName>
        <fullName evidence="1">Extracellular protein</fullName>
    </submittedName>
</protein>
<proteinExistence type="predicted"/>
<dbReference type="Pfam" id="PF06207">
    <property type="entry name" value="DUF1002"/>
    <property type="match status" value="1"/>
</dbReference>
<reference evidence="1" key="1">
    <citation type="submission" date="2019-04" db="EMBL/GenBank/DDBJ databases">
        <authorList>
            <consortium name="Pathogen Informatics"/>
        </authorList>
    </citation>
    <scope>NUCLEOTIDE SEQUENCE</scope>
    <source>
        <strain evidence="1">GPSC8</strain>
    </source>
</reference>
<name>A0A4J2GM31_STREE</name>
<organism evidence="1">
    <name type="scientific">Streptococcus pneumoniae</name>
    <dbReference type="NCBI Taxonomy" id="1313"/>
    <lineage>
        <taxon>Bacteria</taxon>
        <taxon>Bacillati</taxon>
        <taxon>Bacillota</taxon>
        <taxon>Bacilli</taxon>
        <taxon>Lactobacillales</taxon>
        <taxon>Streptococcaceae</taxon>
        <taxon>Streptococcus</taxon>
    </lineage>
</organism>
<evidence type="ECO:0000313" key="1">
    <source>
        <dbReference type="EMBL" id="VNQ91322.1"/>
    </source>
</evidence>
<gene>
    <name evidence="1" type="ORF">SAMEA2341575_01885</name>
</gene>
<dbReference type="AlphaFoldDB" id="A0A4J2GM31"/>